<dbReference type="SUPFAM" id="SSF46894">
    <property type="entry name" value="C-terminal effector domain of the bipartite response regulators"/>
    <property type="match status" value="1"/>
</dbReference>
<evidence type="ECO:0000259" key="1">
    <source>
        <dbReference type="PROSITE" id="PS50043"/>
    </source>
</evidence>
<proteinExistence type="predicted"/>
<dbReference type="AlphaFoldDB" id="A0A1K0JGD5"/>
<dbReference type="InterPro" id="IPR016032">
    <property type="entry name" value="Sig_transdc_resp-reg_C-effctor"/>
</dbReference>
<dbReference type="EMBL" id="FMSH01000081">
    <property type="protein sequence ID" value="SCU74343.1"/>
    <property type="molecule type" value="Genomic_DNA"/>
</dbReference>
<protein>
    <submittedName>
        <fullName evidence="2">Transcriptional regulator LuxR family</fullName>
    </submittedName>
</protein>
<dbReference type="PROSITE" id="PS50043">
    <property type="entry name" value="HTH_LUXR_2"/>
    <property type="match status" value="1"/>
</dbReference>
<dbReference type="SMART" id="SM00421">
    <property type="entry name" value="HTH_LUXR"/>
    <property type="match status" value="1"/>
</dbReference>
<name>A0A1K0JGD5_CUPNE</name>
<accession>A0A1K0JGD5</accession>
<organism evidence="2">
    <name type="scientific">Cupriavidus necator</name>
    <name type="common">Alcaligenes eutrophus</name>
    <name type="synonym">Ralstonia eutropha</name>
    <dbReference type="NCBI Taxonomy" id="106590"/>
    <lineage>
        <taxon>Bacteria</taxon>
        <taxon>Pseudomonadati</taxon>
        <taxon>Pseudomonadota</taxon>
        <taxon>Betaproteobacteria</taxon>
        <taxon>Burkholderiales</taxon>
        <taxon>Burkholderiaceae</taxon>
        <taxon>Cupriavidus</taxon>
    </lineage>
</organism>
<reference evidence="2" key="1">
    <citation type="submission" date="2016-09" db="EMBL/GenBank/DDBJ databases">
        <authorList>
            <person name="Capua I."/>
            <person name="De Benedictis P."/>
            <person name="Joannis T."/>
            <person name="Lombin L.H."/>
            <person name="Cattoli G."/>
        </authorList>
    </citation>
    <scope>NUCLEOTIDE SEQUENCE</scope>
    <source>
        <strain evidence="2">B9</strain>
    </source>
</reference>
<evidence type="ECO:0000313" key="2">
    <source>
        <dbReference type="EMBL" id="SCU74343.1"/>
    </source>
</evidence>
<gene>
    <name evidence="2" type="ORF">CNECB9_1710032</name>
</gene>
<dbReference type="GO" id="GO:0006355">
    <property type="term" value="P:regulation of DNA-templated transcription"/>
    <property type="evidence" value="ECO:0007669"/>
    <property type="project" value="InterPro"/>
</dbReference>
<sequence length="391" mass="42677">MRERGANRRIAIMLPAPLPAAELSALLAQLYQGPTEAVPWASFLESVRQRLGAAFVTLVLRHPATDRPGLIVNASDYGPHLPGEPSYSEQYYALCPFLDLHPDRLFSADELFGEAGWLVHPFYTQYLAPLGLRYILAANLVTPDGVECALFISRVHAGQDFGEADKALLHGLLPHLKRAVDLHAALDVLASERSLYADAVDRLQVGTVILDEHGRTIRTNDVAGRLLQARDGLYLSEGALHAHCPVENRRFRKILEGAAQAHALAAPRSEVTTLSRPAAPTPLSVLVRPIPLSYRSEDKSRRPAVAVFIRDPAGSPRNTHANLRKLFHLTPTEIELALLMVDGLTLDEAAMRLGVKKNTARAHLRGIFAKTGATRQAVLVKMLLSSVVGMG</sequence>
<dbReference type="InterPro" id="IPR036388">
    <property type="entry name" value="WH-like_DNA-bd_sf"/>
</dbReference>
<dbReference type="InterPro" id="IPR000792">
    <property type="entry name" value="Tscrpt_reg_LuxR_C"/>
</dbReference>
<dbReference type="GO" id="GO:0003677">
    <property type="term" value="F:DNA binding"/>
    <property type="evidence" value="ECO:0007669"/>
    <property type="project" value="InterPro"/>
</dbReference>
<dbReference type="Gene3D" id="1.10.10.10">
    <property type="entry name" value="Winged helix-like DNA-binding domain superfamily/Winged helix DNA-binding domain"/>
    <property type="match status" value="1"/>
</dbReference>
<feature type="domain" description="HTH luxR-type" evidence="1">
    <location>
        <begin position="322"/>
        <end position="387"/>
    </location>
</feature>